<evidence type="ECO:0000313" key="3">
    <source>
        <dbReference type="EMBL" id="CEJ73116.1"/>
    </source>
</evidence>
<keyword evidence="4" id="KW-1185">Reference proteome</keyword>
<name>Q84IL4_PARSO</name>
<feature type="domain" description="ISXO2-like transposase" evidence="1">
    <location>
        <begin position="21"/>
        <end position="146"/>
    </location>
</feature>
<dbReference type="EMBL" id="LN679998">
    <property type="protein sequence ID" value="CEJ73116.1"/>
    <property type="molecule type" value="Genomic_DNA"/>
</dbReference>
<dbReference type="EMBL" id="AB090333">
    <property type="protein sequence ID" value="BAC57548.1"/>
    <property type="molecule type" value="Genomic_DNA"/>
</dbReference>
<proteinExistence type="predicted"/>
<dbReference type="InterPro" id="IPR024445">
    <property type="entry name" value="Tnp_ISXO2-like"/>
</dbReference>
<dbReference type="AlphaFoldDB" id="Q84IL4"/>
<dbReference type="GeneID" id="97536868"/>
<dbReference type="NCBIfam" id="NF033547">
    <property type="entry name" value="transpos_IS1595"/>
    <property type="match status" value="1"/>
</dbReference>
<gene>
    <name evidence="3" type="ORF">ATCC9714_10041</name>
</gene>
<sequence length="183" mass="21328">MSLNKQLIKLVENLNMNQLEELESNVRGLSVEQVAVETAMDRNRAMLLGKISLGNVSANKLKTFYNGRIDKDSIFCTDIHKGYEKMDKDFNLNHKQINGKYHVNGIWHIQHINALHNNLEIFMSKFRGGSTKYLDNYMSWMKLKEITKKEKLVDKANDLLIKMDSLDCNLTFDIIKKRFMELV</sequence>
<dbReference type="SMART" id="SM01126">
    <property type="entry name" value="DDE_Tnp_IS1595"/>
    <property type="match status" value="1"/>
</dbReference>
<dbReference type="RefSeq" id="WP_021123575.1">
    <property type="nucleotide sequence ID" value="NZ_CDNJ01000003.1"/>
</dbReference>
<protein>
    <recommendedName>
        <fullName evidence="1">ISXO2-like transposase domain-containing protein</fullName>
    </recommendedName>
</protein>
<organism evidence="2">
    <name type="scientific">Paraclostridium sordellii</name>
    <name type="common">Clostridium sordellii</name>
    <dbReference type="NCBI Taxonomy" id="1505"/>
    <lineage>
        <taxon>Bacteria</taxon>
        <taxon>Bacillati</taxon>
        <taxon>Bacillota</taxon>
        <taxon>Clostridia</taxon>
        <taxon>Peptostreptococcales</taxon>
        <taxon>Peptostreptococcaceae</taxon>
        <taxon>Paraclostridium</taxon>
    </lineage>
</organism>
<evidence type="ECO:0000259" key="1">
    <source>
        <dbReference type="SMART" id="SM01126"/>
    </source>
</evidence>
<reference evidence="3 4" key="2">
    <citation type="submission" date="2014-11" db="EMBL/GenBank/DDBJ databases">
        <authorList>
            <person name="Aslett M.A."/>
            <person name="De Silva N."/>
        </authorList>
    </citation>
    <scope>NUCLEOTIDE SEQUENCE [LARGE SCALE GENOMIC DNA]</scope>
    <source>
        <strain evidence="3 4">ATCC9714</strain>
    </source>
</reference>
<dbReference type="Proteomes" id="UP000032811">
    <property type="component" value="Chromosome 1"/>
</dbReference>
<evidence type="ECO:0000313" key="2">
    <source>
        <dbReference type="EMBL" id="BAC57548.1"/>
    </source>
</evidence>
<evidence type="ECO:0000313" key="4">
    <source>
        <dbReference type="Proteomes" id="UP000032811"/>
    </source>
</evidence>
<accession>Q84IL4</accession>
<reference evidence="2" key="1">
    <citation type="submission" date="2002-08" db="EMBL/GenBank/DDBJ databases">
        <title>Reiterated domain duplication in clostridial collagenases.</title>
        <authorList>
            <person name="Matsushita O."/>
        </authorList>
    </citation>
    <scope>NUCLEOTIDE SEQUENCE</scope>
    <source>
        <strain evidence="2">JCM 3814</strain>
    </source>
</reference>